<dbReference type="InterPro" id="IPR008490">
    <property type="entry name" value="Transposase_InsH_N"/>
</dbReference>
<dbReference type="RefSeq" id="WP_263036672.1">
    <property type="nucleotide sequence ID" value="NZ_JAOTPL010000001.1"/>
</dbReference>
<dbReference type="EMBL" id="JAOTPL010000001">
    <property type="protein sequence ID" value="MCU7693184.1"/>
    <property type="molecule type" value="Genomic_DNA"/>
</dbReference>
<organism evidence="3 4">
    <name type="scientific">Haoranjiania flava</name>
    <dbReference type="NCBI Taxonomy" id="1856322"/>
    <lineage>
        <taxon>Bacteria</taxon>
        <taxon>Pseudomonadati</taxon>
        <taxon>Bacteroidota</taxon>
        <taxon>Chitinophagia</taxon>
        <taxon>Chitinophagales</taxon>
        <taxon>Chitinophagaceae</taxon>
        <taxon>Haoranjiania</taxon>
    </lineage>
</organism>
<evidence type="ECO:0000313" key="4">
    <source>
        <dbReference type="Proteomes" id="UP001209317"/>
    </source>
</evidence>
<feature type="domain" description="Transposase DDE" evidence="2">
    <location>
        <begin position="340"/>
        <end position="423"/>
    </location>
</feature>
<dbReference type="Pfam" id="PF05598">
    <property type="entry name" value="DUF772"/>
    <property type="match status" value="1"/>
</dbReference>
<evidence type="ECO:0000313" key="3">
    <source>
        <dbReference type="EMBL" id="MCU7693184.1"/>
    </source>
</evidence>
<evidence type="ECO:0000259" key="2">
    <source>
        <dbReference type="Pfam" id="PF13586"/>
    </source>
</evidence>
<dbReference type="AlphaFoldDB" id="A0AAE3IK30"/>
<feature type="domain" description="Transposase InsH N-terminal" evidence="1">
    <location>
        <begin position="43"/>
        <end position="110"/>
    </location>
</feature>
<comment type="caution">
    <text evidence="3">The sequence shown here is derived from an EMBL/GenBank/DDBJ whole genome shotgun (WGS) entry which is preliminary data.</text>
</comment>
<sequence>MYYNPLFLQTSEVQEAVFLSTDLGVLYQSIPFKQLACKIPAPSFYKSGRGRKPFLNVEGGIALMFLKHYLGLSDELLIARLNTDWSMQYFCGVQLGLRKIKDKNLVSWWRVYLGEHLDIAALQSEFISYWQPLMQQRHVTMIDATCVESHLRYPTSVKLLWESCTKVYELMQDIRKRLKLRASRSNYSKHEAAFLNYQRMRKKTNRKEKKLRKQLLKYLLRLLQGFHELVSCRGCKLKVRHRKLLATIEKVYEQQHELTYGNAQNVTDRIVSLHKPYIRPIVRGKETKRVEFGAKLHKLQVDGISFIEHLSYENFNEGTRLKSSVAFHHKYFGKLSQLGADRIYATNENRRYCNKLRIANSFVAKGNEGKLATQKQQMRSALSVVRATVLEGSFGNEKNHYLLNKVKARTQNTERVWIFFAMMTANASIISGRMQQLSKRRCA</sequence>
<dbReference type="Pfam" id="PF13586">
    <property type="entry name" value="DDE_Tnp_1_2"/>
    <property type="match status" value="1"/>
</dbReference>
<dbReference type="InterPro" id="IPR025668">
    <property type="entry name" value="Tnp_DDE_dom"/>
</dbReference>
<keyword evidence="4" id="KW-1185">Reference proteome</keyword>
<proteinExistence type="predicted"/>
<dbReference type="PANTHER" id="PTHR33803:SF3">
    <property type="entry name" value="BLL1974 PROTEIN"/>
    <property type="match status" value="1"/>
</dbReference>
<gene>
    <name evidence="3" type="ORF">OD355_01495</name>
</gene>
<reference evidence="3" key="1">
    <citation type="submission" date="2022-10" db="EMBL/GenBank/DDBJ databases">
        <authorList>
            <person name="Kim H.S."/>
            <person name="Kim J.-S."/>
            <person name="Suh M.K."/>
            <person name="Eom M.K."/>
            <person name="Lee J.-S."/>
        </authorList>
    </citation>
    <scope>NUCLEOTIDE SEQUENCE</scope>
    <source>
        <strain evidence="3">LIP-5</strain>
    </source>
</reference>
<evidence type="ECO:0000259" key="1">
    <source>
        <dbReference type="Pfam" id="PF05598"/>
    </source>
</evidence>
<dbReference type="Proteomes" id="UP001209317">
    <property type="component" value="Unassembled WGS sequence"/>
</dbReference>
<accession>A0AAE3IK30</accession>
<name>A0AAE3IK30_9BACT</name>
<protein>
    <submittedName>
        <fullName evidence="3">Transposase</fullName>
    </submittedName>
</protein>
<dbReference type="PANTHER" id="PTHR33803">
    <property type="entry name" value="IS1478 TRANSPOSASE"/>
    <property type="match status" value="1"/>
</dbReference>